<name>B9BN17_9BURK</name>
<dbReference type="SUPFAM" id="SSF47323">
    <property type="entry name" value="Anticodon-binding domain of a subclass of class I aminoacyl-tRNA synthetases"/>
    <property type="match status" value="1"/>
</dbReference>
<dbReference type="InterPro" id="IPR002303">
    <property type="entry name" value="Valyl-tRNA_ligase"/>
</dbReference>
<dbReference type="CDD" id="cd07962">
    <property type="entry name" value="Anticodon_Ia_Val"/>
    <property type="match status" value="1"/>
</dbReference>
<dbReference type="InterPro" id="IPR009080">
    <property type="entry name" value="tRNAsynth_Ia_anticodon-bd"/>
</dbReference>
<dbReference type="PROSITE" id="PS00178">
    <property type="entry name" value="AA_TRNA_LIGASE_I"/>
    <property type="match status" value="1"/>
</dbReference>
<dbReference type="Pfam" id="PF10458">
    <property type="entry name" value="Val_tRNA-synt_C"/>
    <property type="match status" value="1"/>
</dbReference>
<evidence type="ECO:0000259" key="14">
    <source>
        <dbReference type="Pfam" id="PF10458"/>
    </source>
</evidence>
<dbReference type="PANTHER" id="PTHR11946:SF93">
    <property type="entry name" value="VALINE--TRNA LIGASE, CHLOROPLASTIC_MITOCHONDRIAL 2"/>
    <property type="match status" value="1"/>
</dbReference>
<comment type="domain">
    <text evidence="11">The C-terminal coiled-coil domain is crucial for aminoacylation activity.</text>
</comment>
<dbReference type="Gene3D" id="3.90.740.10">
    <property type="entry name" value="Valyl/Leucyl/Isoleucyl-tRNA synthetase, editing domain"/>
    <property type="match status" value="2"/>
</dbReference>
<dbReference type="GO" id="GO:0006438">
    <property type="term" value="P:valyl-tRNA aminoacylation"/>
    <property type="evidence" value="ECO:0007669"/>
    <property type="project" value="UniProtKB-UniRule"/>
</dbReference>
<sequence>MAGRCASIYNRRIRHSIHAFFGRFPTMSDSTLAKSFEPHTIEAQWGPEWEKRGYAAPAFDPARPDFAIQLPPPNVTGTLHMGHAFNQTIMDGLARYHRMLGENTLWVPGTDHAGIATQIVVERQLDAQGVSRHDLGREKFVERVWEWKQKSGSTITGQVRRLGASTDWSREYFTMDDKMSAAVRDVFVALYEQGLIYRGKRLVNWDPVLLTAVSDLEVVSEEENGHLWHIRYPLVDGSGSLTVATTRPETMLGDVAVMVHPEDERYRHLIGKRVTLPLTGREIPVIADDYVDREFGTGVVKVTPAHDFNDYQVGLRHQLAPIEILTLDAKINDNAPEQYRGLDRFDARKAIVADLDAQGFLESVKPHKLMVPRGDRTGVVIEPMLTDQWFVAMTKPAPEGTFHPGKSITEVSLDVVRSGQIKFVPENWTTTYYQWLENIQDWCISRQLWWGHQIPAWYGENGEVFVARSEEDARAKAAAQGYTGALKRDEDVLDTWFSSALVPFSSLGWPNETPELQHFLPSSVLVTGFDIIFFWVARMVMMTTHFTGKVPFHTVYVHGLVRDAEGQKMSKSKGNTLDPIDIVDGIDLETLVAKRTTGLMNPKQAATIEKKTRKEFPDGIPAFGTDALRFTMASMATLGRNVNFDLARCEGYRNFCNKLWNATRFVLMNCEGHDCGIDKPEVCGAGDCGPGGYLDFSAADRWIVSLLQRTEADIAKGFADYRFDNVASSIYKFVWDEYCDWYLELAKVQIQNGTPEQQRATRRTLLRVLETVLRLAHPIIPFITEALWQKVAPLAGRYPKGKAEGEASLMTQAYPIAEPKKIDEGSEQWAADLKAIVDACRNLRGEMNLSPATKVPLLAAGDAARLHTFAPYVQALARLSEVRILADEAALDQEAHGAPIAIVGPNKLVLKVEIDVAAERERLSKEIARLTGEIAKCNAKLGNEAFVAKAPPAVVEQEQKRLAEFQGTLEKLRAQLERLPT</sequence>
<dbReference type="Pfam" id="PF08264">
    <property type="entry name" value="Anticodon_1"/>
    <property type="match status" value="1"/>
</dbReference>
<proteinExistence type="inferred from homology"/>
<dbReference type="InterPro" id="IPR037118">
    <property type="entry name" value="Val-tRNA_synth_C_sf"/>
</dbReference>
<comment type="subcellular location">
    <subcellularLocation>
        <location evidence="1 11">Cytoplasm</location>
    </subcellularLocation>
</comment>
<evidence type="ECO:0000256" key="11">
    <source>
        <dbReference type="HAMAP-Rule" id="MF_02004"/>
    </source>
</evidence>
<keyword evidence="5 11" id="KW-0067">ATP-binding</keyword>
<dbReference type="PANTHER" id="PTHR11946">
    <property type="entry name" value="VALYL-TRNA SYNTHETASES"/>
    <property type="match status" value="1"/>
</dbReference>
<reference evidence="15 16" key="1">
    <citation type="journal article" date="2012" name="J. Bacteriol.">
        <title>Draft Genome Sequence Determination for Cystic Fibrosis and Chronic Granulomatous Disease Burkholderia multivorans Isolates.</title>
        <authorList>
            <person name="Varga J.J."/>
            <person name="Losada L."/>
            <person name="Zelazny A.M."/>
            <person name="Brinkac L."/>
            <person name="Harkins D."/>
            <person name="Radune D."/>
            <person name="Hostetler J."/>
            <person name="Sampaio E.P."/>
            <person name="Ronning C.M."/>
            <person name="Nierman W.C."/>
            <person name="Greenberg D.E."/>
            <person name="Holland S.M."/>
            <person name="Goldberg J.B."/>
        </authorList>
    </citation>
    <scope>NUCLEOTIDE SEQUENCE [LARGE SCALE GENOMIC DNA]</scope>
    <source>
        <strain evidence="15 16">CGD2</strain>
    </source>
</reference>
<dbReference type="PRINTS" id="PR00986">
    <property type="entry name" value="TRNASYNTHVAL"/>
</dbReference>
<dbReference type="Proteomes" id="UP000004535">
    <property type="component" value="Unassembled WGS sequence"/>
</dbReference>
<evidence type="ECO:0000256" key="3">
    <source>
        <dbReference type="ARBA" id="ARBA00022598"/>
    </source>
</evidence>
<dbReference type="InterPro" id="IPR014729">
    <property type="entry name" value="Rossmann-like_a/b/a_fold"/>
</dbReference>
<comment type="domain">
    <text evidence="11">ValRS has two distinct active sites: one for aminoacylation and one for editing. The misactivated threonine is translocated from the active site to the editing site.</text>
</comment>
<dbReference type="EMBL" id="ACFC01000003">
    <property type="protein sequence ID" value="EEE08027.1"/>
    <property type="molecule type" value="Genomic_DNA"/>
</dbReference>
<dbReference type="GO" id="GO:0005524">
    <property type="term" value="F:ATP binding"/>
    <property type="evidence" value="ECO:0007669"/>
    <property type="project" value="UniProtKB-UniRule"/>
</dbReference>
<dbReference type="Gene3D" id="3.40.50.620">
    <property type="entry name" value="HUPs"/>
    <property type="match status" value="2"/>
</dbReference>
<dbReference type="Pfam" id="PF00133">
    <property type="entry name" value="tRNA-synt_1"/>
    <property type="match status" value="1"/>
</dbReference>
<dbReference type="SUPFAM" id="SSF52374">
    <property type="entry name" value="Nucleotidylyl transferase"/>
    <property type="match status" value="1"/>
</dbReference>
<dbReference type="NCBIfam" id="NF004349">
    <property type="entry name" value="PRK05729.1"/>
    <property type="match status" value="1"/>
</dbReference>
<feature type="coiled-coil region" evidence="11">
    <location>
        <begin position="920"/>
        <end position="975"/>
    </location>
</feature>
<dbReference type="SUPFAM" id="SSF50677">
    <property type="entry name" value="ValRS/IleRS/LeuRS editing domain"/>
    <property type="match status" value="1"/>
</dbReference>
<keyword evidence="2 11" id="KW-0963">Cytoplasm</keyword>
<dbReference type="NCBIfam" id="TIGR00422">
    <property type="entry name" value="valS"/>
    <property type="match status" value="1"/>
</dbReference>
<keyword evidence="7 11" id="KW-0175">Coiled coil</keyword>
<evidence type="ECO:0000256" key="9">
    <source>
        <dbReference type="ARBA" id="ARBA00047552"/>
    </source>
</evidence>
<gene>
    <name evidence="11 15" type="primary">valS</name>
    <name evidence="15" type="ORF">BURMUCGD2_2244</name>
</gene>
<comment type="catalytic activity">
    <reaction evidence="9 11">
        <text>tRNA(Val) + L-valine + ATP = L-valyl-tRNA(Val) + AMP + diphosphate</text>
        <dbReference type="Rhea" id="RHEA:10704"/>
        <dbReference type="Rhea" id="RHEA-COMP:9672"/>
        <dbReference type="Rhea" id="RHEA-COMP:9708"/>
        <dbReference type="ChEBI" id="CHEBI:30616"/>
        <dbReference type="ChEBI" id="CHEBI:33019"/>
        <dbReference type="ChEBI" id="CHEBI:57762"/>
        <dbReference type="ChEBI" id="CHEBI:78442"/>
        <dbReference type="ChEBI" id="CHEBI:78537"/>
        <dbReference type="ChEBI" id="CHEBI:456215"/>
        <dbReference type="EC" id="6.1.1.9"/>
    </reaction>
</comment>
<feature type="domain" description="Methionyl/Valyl/Leucyl/Isoleucyl-tRNA synthetase anticodon-binding" evidence="13">
    <location>
        <begin position="700"/>
        <end position="856"/>
    </location>
</feature>
<dbReference type="AlphaFoldDB" id="B9BN17"/>
<dbReference type="InterPro" id="IPR002300">
    <property type="entry name" value="aa-tRNA-synth_Ia"/>
</dbReference>
<evidence type="ECO:0000259" key="13">
    <source>
        <dbReference type="Pfam" id="PF08264"/>
    </source>
</evidence>
<accession>B9BN17</accession>
<dbReference type="FunFam" id="3.90.740.10:FF:000005">
    <property type="entry name" value="Valine--tRNA ligase, mitochondrial"/>
    <property type="match status" value="1"/>
</dbReference>
<comment type="function">
    <text evidence="11">Catalyzes the attachment of valine to tRNA(Val). As ValRS can inadvertently accommodate and process structurally similar amino acids such as threonine, to avoid such errors, it has a 'posttransfer' editing activity that hydrolyzes mischarged Thr-tRNA(Val) in a tRNA-dependent manner.</text>
</comment>
<feature type="domain" description="Aminoacyl-tRNA synthetase class Ia" evidence="12">
    <location>
        <begin position="48"/>
        <end position="645"/>
    </location>
</feature>
<comment type="similarity">
    <text evidence="10 11">Belongs to the class-I aminoacyl-tRNA synthetase family. ValS type 1 subfamily.</text>
</comment>
<evidence type="ECO:0000256" key="10">
    <source>
        <dbReference type="ARBA" id="ARBA00060830"/>
    </source>
</evidence>
<feature type="short sequence motif" description="'KMSKS' region" evidence="11">
    <location>
        <begin position="568"/>
        <end position="572"/>
    </location>
</feature>
<dbReference type="SUPFAM" id="SSF46589">
    <property type="entry name" value="tRNA-binding arm"/>
    <property type="match status" value="1"/>
</dbReference>
<evidence type="ECO:0000256" key="7">
    <source>
        <dbReference type="ARBA" id="ARBA00023054"/>
    </source>
</evidence>
<dbReference type="InterPro" id="IPR013155">
    <property type="entry name" value="M/V/L/I-tRNA-synth_anticd-bd"/>
</dbReference>
<dbReference type="InterPro" id="IPR019499">
    <property type="entry name" value="Val-tRNA_synth_tRNA-bd"/>
</dbReference>
<evidence type="ECO:0000256" key="5">
    <source>
        <dbReference type="ARBA" id="ARBA00022840"/>
    </source>
</evidence>
<feature type="domain" description="Valyl-tRNA synthetase tRNA-binding arm" evidence="14">
    <location>
        <begin position="915"/>
        <end position="979"/>
    </location>
</feature>
<dbReference type="CDD" id="cd00817">
    <property type="entry name" value="ValRS_core"/>
    <property type="match status" value="1"/>
</dbReference>
<protein>
    <recommendedName>
        <fullName evidence="11">Valine--tRNA ligase</fullName>
        <ecNumber evidence="11">6.1.1.9</ecNumber>
    </recommendedName>
    <alternativeName>
        <fullName evidence="11">Valyl-tRNA synthetase</fullName>
        <shortName evidence="11">ValRS</shortName>
    </alternativeName>
</protein>
<dbReference type="HAMAP" id="MF_02004">
    <property type="entry name" value="Val_tRNA_synth_type1"/>
    <property type="match status" value="1"/>
</dbReference>
<dbReference type="Gene3D" id="1.10.730.10">
    <property type="entry name" value="Isoleucyl-tRNA Synthetase, Domain 1"/>
    <property type="match status" value="1"/>
</dbReference>
<dbReference type="InterPro" id="IPR009008">
    <property type="entry name" value="Val/Leu/Ile-tRNA-synth_edit"/>
</dbReference>
<keyword evidence="4 11" id="KW-0547">Nucleotide-binding</keyword>
<keyword evidence="3 11" id="KW-0436">Ligase</keyword>
<evidence type="ECO:0000256" key="4">
    <source>
        <dbReference type="ARBA" id="ARBA00022741"/>
    </source>
</evidence>
<dbReference type="GO" id="GO:0004832">
    <property type="term" value="F:valine-tRNA ligase activity"/>
    <property type="evidence" value="ECO:0007669"/>
    <property type="project" value="UniProtKB-UniRule"/>
</dbReference>
<keyword evidence="8 11" id="KW-0030">Aminoacyl-tRNA synthetase</keyword>
<evidence type="ECO:0000313" key="15">
    <source>
        <dbReference type="EMBL" id="EEE08027.1"/>
    </source>
</evidence>
<comment type="subunit">
    <text evidence="11">Monomer.</text>
</comment>
<keyword evidence="6 11" id="KW-0648">Protein biosynthesis</keyword>
<dbReference type="FunFam" id="3.40.50.620:FF:000078">
    <property type="entry name" value="Valine--tRNA ligase, mitochondrial"/>
    <property type="match status" value="1"/>
</dbReference>
<evidence type="ECO:0000313" key="16">
    <source>
        <dbReference type="Proteomes" id="UP000004535"/>
    </source>
</evidence>
<dbReference type="Gene3D" id="1.10.287.380">
    <property type="entry name" value="Valyl-tRNA synthetase, C-terminal domain"/>
    <property type="match status" value="1"/>
</dbReference>
<evidence type="ECO:0000256" key="6">
    <source>
        <dbReference type="ARBA" id="ARBA00022917"/>
    </source>
</evidence>
<feature type="binding site" evidence="11">
    <location>
        <position position="571"/>
    </location>
    <ligand>
        <name>ATP</name>
        <dbReference type="ChEBI" id="CHEBI:30616"/>
    </ligand>
</feature>
<dbReference type="InterPro" id="IPR001412">
    <property type="entry name" value="aa-tRNA-synth_I_CS"/>
</dbReference>
<dbReference type="InterPro" id="IPR010978">
    <property type="entry name" value="tRNA-bd_arm"/>
</dbReference>
<dbReference type="FunFam" id="3.40.50.620:FF:000020">
    <property type="entry name" value="Valine--tRNA ligase, mitochondrial"/>
    <property type="match status" value="1"/>
</dbReference>
<organism evidence="15 16">
    <name type="scientific">Burkholderia multivorans CGD2</name>
    <dbReference type="NCBI Taxonomy" id="513052"/>
    <lineage>
        <taxon>Bacteria</taxon>
        <taxon>Pseudomonadati</taxon>
        <taxon>Pseudomonadota</taxon>
        <taxon>Betaproteobacteria</taxon>
        <taxon>Burkholderiales</taxon>
        <taxon>Burkholderiaceae</taxon>
        <taxon>Burkholderia</taxon>
        <taxon>Burkholderia cepacia complex</taxon>
    </lineage>
</organism>
<evidence type="ECO:0000256" key="1">
    <source>
        <dbReference type="ARBA" id="ARBA00004496"/>
    </source>
</evidence>
<dbReference type="EC" id="6.1.1.9" evidence="11"/>
<evidence type="ECO:0000259" key="12">
    <source>
        <dbReference type="Pfam" id="PF00133"/>
    </source>
</evidence>
<dbReference type="FunFam" id="1.10.287.380:FF:000001">
    <property type="entry name" value="Valine--tRNA ligase"/>
    <property type="match status" value="1"/>
</dbReference>
<comment type="caution">
    <text evidence="15">The sequence shown here is derived from an EMBL/GenBank/DDBJ whole genome shotgun (WGS) entry which is preliminary data.</text>
</comment>
<evidence type="ECO:0000256" key="8">
    <source>
        <dbReference type="ARBA" id="ARBA00023146"/>
    </source>
</evidence>
<feature type="short sequence motif" description="'HIGH' region" evidence="11">
    <location>
        <begin position="73"/>
        <end position="83"/>
    </location>
</feature>
<evidence type="ECO:0000256" key="2">
    <source>
        <dbReference type="ARBA" id="ARBA00022490"/>
    </source>
</evidence>
<dbReference type="GO" id="GO:0005829">
    <property type="term" value="C:cytosol"/>
    <property type="evidence" value="ECO:0007669"/>
    <property type="project" value="TreeGrafter"/>
</dbReference>
<dbReference type="GO" id="GO:0002161">
    <property type="term" value="F:aminoacyl-tRNA deacylase activity"/>
    <property type="evidence" value="ECO:0007669"/>
    <property type="project" value="InterPro"/>
</dbReference>
<dbReference type="InterPro" id="IPR033705">
    <property type="entry name" value="Anticodon_Ia_Val"/>
</dbReference>